<reference evidence="6 7" key="1">
    <citation type="submission" date="2019-07" db="EMBL/GenBank/DDBJ databases">
        <title>New species of Amycolatopsis and Streptomyces.</title>
        <authorList>
            <person name="Duangmal K."/>
            <person name="Teo W.F.A."/>
            <person name="Lipun K."/>
        </authorList>
    </citation>
    <scope>NUCLEOTIDE SEQUENCE [LARGE SCALE GENOMIC DNA]</scope>
    <source>
        <strain evidence="6 7">JCM 30562</strain>
    </source>
</reference>
<feature type="compositionally biased region" description="Low complexity" evidence="3">
    <location>
        <begin position="31"/>
        <end position="45"/>
    </location>
</feature>
<evidence type="ECO:0000256" key="1">
    <source>
        <dbReference type="ARBA" id="ARBA00010062"/>
    </source>
</evidence>
<feature type="domain" description="Leucine-binding protein" evidence="5">
    <location>
        <begin position="56"/>
        <end position="382"/>
    </location>
</feature>
<feature type="region of interest" description="Disordered" evidence="3">
    <location>
        <begin position="31"/>
        <end position="50"/>
    </location>
</feature>
<keyword evidence="7" id="KW-1185">Reference proteome</keyword>
<organism evidence="6 7">
    <name type="scientific">Amycolatopsis acidiphila</name>
    <dbReference type="NCBI Taxonomy" id="715473"/>
    <lineage>
        <taxon>Bacteria</taxon>
        <taxon>Bacillati</taxon>
        <taxon>Actinomycetota</taxon>
        <taxon>Actinomycetes</taxon>
        <taxon>Pseudonocardiales</taxon>
        <taxon>Pseudonocardiaceae</taxon>
        <taxon>Amycolatopsis</taxon>
    </lineage>
</organism>
<gene>
    <name evidence="6" type="ORF">FNH06_01100</name>
</gene>
<dbReference type="InterPro" id="IPR028081">
    <property type="entry name" value="Leu-bd"/>
</dbReference>
<feature type="chain" id="PRO_5038580147" evidence="4">
    <location>
        <begin position="28"/>
        <end position="420"/>
    </location>
</feature>
<dbReference type="RefSeq" id="WP_144632163.1">
    <property type="nucleotide sequence ID" value="NZ_BNAX01000008.1"/>
</dbReference>
<dbReference type="OrthoDB" id="3666180at2"/>
<evidence type="ECO:0000256" key="2">
    <source>
        <dbReference type="ARBA" id="ARBA00022729"/>
    </source>
</evidence>
<dbReference type="Proteomes" id="UP000318578">
    <property type="component" value="Unassembled WGS sequence"/>
</dbReference>
<comment type="similarity">
    <text evidence="1">Belongs to the leucine-binding protein family.</text>
</comment>
<dbReference type="Pfam" id="PF13458">
    <property type="entry name" value="Peripla_BP_6"/>
    <property type="match status" value="1"/>
</dbReference>
<evidence type="ECO:0000313" key="6">
    <source>
        <dbReference type="EMBL" id="TVT26051.1"/>
    </source>
</evidence>
<comment type="caution">
    <text evidence="6">The sequence shown here is derived from an EMBL/GenBank/DDBJ whole genome shotgun (WGS) entry which is preliminary data.</text>
</comment>
<dbReference type="Gene3D" id="3.40.50.2300">
    <property type="match status" value="2"/>
</dbReference>
<dbReference type="EMBL" id="VJZA01000001">
    <property type="protein sequence ID" value="TVT26051.1"/>
    <property type="molecule type" value="Genomic_DNA"/>
</dbReference>
<dbReference type="PANTHER" id="PTHR30483:SF6">
    <property type="entry name" value="PERIPLASMIC BINDING PROTEIN OF ABC TRANSPORTER FOR NATURAL AMINO ACIDS"/>
    <property type="match status" value="1"/>
</dbReference>
<feature type="signal peptide" evidence="4">
    <location>
        <begin position="1"/>
        <end position="27"/>
    </location>
</feature>
<dbReference type="AlphaFoldDB" id="A0A558AP58"/>
<keyword evidence="2 4" id="KW-0732">Signal</keyword>
<dbReference type="PANTHER" id="PTHR30483">
    <property type="entry name" value="LEUCINE-SPECIFIC-BINDING PROTEIN"/>
    <property type="match status" value="1"/>
</dbReference>
<proteinExistence type="inferred from homology"/>
<protein>
    <submittedName>
        <fullName evidence="6">ABC transporter substrate-binding protein</fullName>
    </submittedName>
</protein>
<dbReference type="InterPro" id="IPR028082">
    <property type="entry name" value="Peripla_BP_I"/>
</dbReference>
<name>A0A558AP58_9PSEU</name>
<sequence length="420" mass="41913">MGAGSTQRRVRAVVPALLAATVLVLSACSGGSSNSAADTADTTAALGTPDKATGTPVTLGMISDGKGTAIDQSAEIQGAQAAVGYINDYLGGLGGHPIDLKVCETKNSPAQATDCANQMVSAKVSGVVAGTLAEADQVISVLSAAKIPAFFSQAASKLGLSTPGVFSMTNAINYFSTPAAYAKQQGYQKATMVVIDVPGASGPAKQIGTLLFGNAKIAYNVVPIAPGTADMTPQIQAAEGDSPQMYVLLGDATFCSSAIKALRTLGVNATIAASETCVSKDASASIPGGYQGVKVIASLEFNADDPEYKTFKAALARYGGGTAPASIPGIGYTVTLALARAANAAKIQDTSAAGLLAAVQSAPPVPYPLNGGATFQCNGKAVSLSPNICSANGIIADAADDGSLSNYQVVQASELFKTGG</sequence>
<dbReference type="SUPFAM" id="SSF53822">
    <property type="entry name" value="Periplasmic binding protein-like I"/>
    <property type="match status" value="1"/>
</dbReference>
<evidence type="ECO:0000256" key="4">
    <source>
        <dbReference type="SAM" id="SignalP"/>
    </source>
</evidence>
<evidence type="ECO:0000313" key="7">
    <source>
        <dbReference type="Proteomes" id="UP000318578"/>
    </source>
</evidence>
<evidence type="ECO:0000259" key="5">
    <source>
        <dbReference type="Pfam" id="PF13458"/>
    </source>
</evidence>
<evidence type="ECO:0000256" key="3">
    <source>
        <dbReference type="SAM" id="MobiDB-lite"/>
    </source>
</evidence>
<dbReference type="InterPro" id="IPR051010">
    <property type="entry name" value="BCAA_transport"/>
</dbReference>
<accession>A0A558AP58</accession>